<dbReference type="CDD" id="cd00853">
    <property type="entry name" value="NifX"/>
    <property type="match status" value="1"/>
</dbReference>
<sequence length="238" mass="24636">MSETPVASREAAFRIALAARALNGLDLRALVGALVDKLQAPLTEAKLATLTVEDLCQLLAGDFAEQGCHVGVDREQLKAAVRLLWGEGIAHDDFPTVEPDDAAPGTIRVAVAANRGENLDGHFGSCDRFLIYRVGPAALRLIEVRSTAAADAADDRNTARAALIGDCQIVCVQSIGGPAAAKVIRAGVHPVKFPAGGPARAALGELQQRLAAPPPWLAQIMGVPAASLARFAGDGDAA</sequence>
<comment type="similarity">
    <text evidence="1">Belongs to the NifX/NifY family.</text>
</comment>
<dbReference type="AlphaFoldDB" id="A0A974SR57"/>
<organism evidence="5 6">
    <name type="scientific">Azospira restricta</name>
    <dbReference type="NCBI Taxonomy" id="404405"/>
    <lineage>
        <taxon>Bacteria</taxon>
        <taxon>Pseudomonadati</taxon>
        <taxon>Pseudomonadota</taxon>
        <taxon>Betaproteobacteria</taxon>
        <taxon>Rhodocyclales</taxon>
        <taxon>Rhodocyclaceae</taxon>
        <taxon>Azospira</taxon>
    </lineage>
</organism>
<evidence type="ECO:0000259" key="4">
    <source>
        <dbReference type="Pfam" id="PF16844"/>
    </source>
</evidence>
<dbReference type="PANTHER" id="PTHR33937:SF1">
    <property type="entry name" value="IRON-MOLIBDENUM COFACTOR PROCESSING PROTEIN"/>
    <property type="match status" value="1"/>
</dbReference>
<keyword evidence="2" id="KW-0535">Nitrogen fixation</keyword>
<keyword evidence="6" id="KW-1185">Reference proteome</keyword>
<dbReference type="SUPFAM" id="SSF53146">
    <property type="entry name" value="Nitrogenase accessory factor-like"/>
    <property type="match status" value="1"/>
</dbReference>
<evidence type="ECO:0000256" key="1">
    <source>
        <dbReference type="ARBA" id="ARBA00010285"/>
    </source>
</evidence>
<dbReference type="InterPro" id="IPR036105">
    <property type="entry name" value="DiNase_FeMo-co_biosyn_sf"/>
</dbReference>
<evidence type="ECO:0000256" key="2">
    <source>
        <dbReference type="ARBA" id="ARBA00023231"/>
    </source>
</evidence>
<dbReference type="InterPro" id="IPR038127">
    <property type="entry name" value="NafY_N_sf"/>
</dbReference>
<dbReference type="RefSeq" id="WP_203388502.1">
    <property type="nucleotide sequence ID" value="NZ_CP064781.1"/>
</dbReference>
<gene>
    <name evidence="5" type="ORF">IWH25_06440</name>
</gene>
<dbReference type="Gene3D" id="3.30.420.130">
    <property type="entry name" value="Dinitrogenase iron-molybdenum cofactor biosynthesis domain"/>
    <property type="match status" value="1"/>
</dbReference>
<dbReference type="InterPro" id="IPR034169">
    <property type="entry name" value="NifX-like"/>
</dbReference>
<dbReference type="Pfam" id="PF02579">
    <property type="entry name" value="Nitro_FeMo-Co"/>
    <property type="match status" value="1"/>
</dbReference>
<accession>A0A974SR57</accession>
<dbReference type="InterPro" id="IPR031763">
    <property type="entry name" value="NafY_N"/>
</dbReference>
<dbReference type="Proteomes" id="UP000663444">
    <property type="component" value="Chromosome"/>
</dbReference>
<dbReference type="Pfam" id="PF16844">
    <property type="entry name" value="DIMCO_N"/>
    <property type="match status" value="1"/>
</dbReference>
<feature type="domain" description="Dinitrogenase iron-molybdenum cofactor biosynthesis" evidence="3">
    <location>
        <begin position="116"/>
        <end position="207"/>
    </location>
</feature>
<dbReference type="EMBL" id="CP064781">
    <property type="protein sequence ID" value="QRJ64975.1"/>
    <property type="molecule type" value="Genomic_DNA"/>
</dbReference>
<evidence type="ECO:0000259" key="3">
    <source>
        <dbReference type="Pfam" id="PF02579"/>
    </source>
</evidence>
<evidence type="ECO:0000313" key="5">
    <source>
        <dbReference type="EMBL" id="QRJ64975.1"/>
    </source>
</evidence>
<name>A0A974SR57_9RHOO</name>
<dbReference type="PANTHER" id="PTHR33937">
    <property type="entry name" value="IRON-MOLYBDENUM PROTEIN-RELATED-RELATED"/>
    <property type="match status" value="1"/>
</dbReference>
<protein>
    <submittedName>
        <fullName evidence="5">Dinitrogenase iron-molybdenum cofactor biosynthesis protein</fullName>
    </submittedName>
</protein>
<evidence type="ECO:0000313" key="6">
    <source>
        <dbReference type="Proteomes" id="UP000663444"/>
    </source>
</evidence>
<reference evidence="5" key="1">
    <citation type="submission" date="2020-11" db="EMBL/GenBank/DDBJ databases">
        <title>Azospira restricta DSM 18626 genome sequence.</title>
        <authorList>
            <person name="Moe W.M."/>
        </authorList>
    </citation>
    <scope>NUCLEOTIDE SEQUENCE</scope>
    <source>
        <strain evidence="5">DSM 18626</strain>
    </source>
</reference>
<dbReference type="Gene3D" id="1.10.150.590">
    <property type="entry name" value="Dinitrogenase iron-molybdenum cofactor, N-terminal"/>
    <property type="match status" value="1"/>
</dbReference>
<dbReference type="InterPro" id="IPR051840">
    <property type="entry name" value="NifX/NifY_domain"/>
</dbReference>
<feature type="domain" description="Dinitrogenase iron-molybdenum cofactor N-terminal" evidence="4">
    <location>
        <begin position="8"/>
        <end position="95"/>
    </location>
</feature>
<proteinExistence type="inferred from homology"/>
<dbReference type="KEGG" id="ares:IWH25_06440"/>
<dbReference type="InterPro" id="IPR003731">
    <property type="entry name" value="Di-Nase_FeMo-co_biosynth"/>
</dbReference>